<keyword evidence="1" id="KW-0812">Transmembrane</keyword>
<reference evidence="2" key="1">
    <citation type="journal article" date="2015" name="Nature">
        <title>Complex archaea that bridge the gap between prokaryotes and eukaryotes.</title>
        <authorList>
            <person name="Spang A."/>
            <person name="Saw J.H."/>
            <person name="Jorgensen S.L."/>
            <person name="Zaremba-Niedzwiedzka K."/>
            <person name="Martijn J."/>
            <person name="Lind A.E."/>
            <person name="van Eijk R."/>
            <person name="Schleper C."/>
            <person name="Guy L."/>
            <person name="Ettema T.J."/>
        </authorList>
    </citation>
    <scope>NUCLEOTIDE SEQUENCE</scope>
</reference>
<feature type="non-terminal residue" evidence="2">
    <location>
        <position position="206"/>
    </location>
</feature>
<feature type="transmembrane region" description="Helical" evidence="1">
    <location>
        <begin position="135"/>
        <end position="152"/>
    </location>
</feature>
<name>A0A0F9QL25_9ZZZZ</name>
<accession>A0A0F9QL25</accession>
<evidence type="ECO:0000313" key="2">
    <source>
        <dbReference type="EMBL" id="KKN13796.1"/>
    </source>
</evidence>
<gene>
    <name evidence="2" type="ORF">LCGC14_1002760</name>
</gene>
<evidence type="ECO:0000256" key="1">
    <source>
        <dbReference type="SAM" id="Phobius"/>
    </source>
</evidence>
<feature type="transmembrane region" description="Helical" evidence="1">
    <location>
        <begin position="164"/>
        <end position="183"/>
    </location>
</feature>
<comment type="caution">
    <text evidence="2">The sequence shown here is derived from an EMBL/GenBank/DDBJ whole genome shotgun (WGS) entry which is preliminary data.</text>
</comment>
<dbReference type="EMBL" id="LAZR01003884">
    <property type="protein sequence ID" value="KKN13796.1"/>
    <property type="molecule type" value="Genomic_DNA"/>
</dbReference>
<feature type="transmembrane region" description="Helical" evidence="1">
    <location>
        <begin position="48"/>
        <end position="68"/>
    </location>
</feature>
<feature type="transmembrane region" description="Helical" evidence="1">
    <location>
        <begin position="88"/>
        <end position="108"/>
    </location>
</feature>
<sequence length="206" mass="23412">MFQGSIGLNAGFSLIEALVAALVLYLSAGILNNNIREEIRISKRIHRFSSAVSTLIIFGIIFTIRLLLEALGNIYIVEGFYLFRYLNTDAFLFAIMVSIYLPLHAIFLKKFEKYKLHEDENIIQNKQFRGLYKKFIIIAWIVGIIFLSIPLLKIPTENPDNFNLGFLWAIFVIGLAIGITIIVNKVRPIETRIPSIVLKQAMYTGG</sequence>
<keyword evidence="1" id="KW-0472">Membrane</keyword>
<proteinExistence type="predicted"/>
<feature type="transmembrane region" description="Helical" evidence="1">
    <location>
        <begin position="6"/>
        <end position="27"/>
    </location>
</feature>
<organism evidence="2">
    <name type="scientific">marine sediment metagenome</name>
    <dbReference type="NCBI Taxonomy" id="412755"/>
    <lineage>
        <taxon>unclassified sequences</taxon>
        <taxon>metagenomes</taxon>
        <taxon>ecological metagenomes</taxon>
    </lineage>
</organism>
<dbReference type="AlphaFoldDB" id="A0A0F9QL25"/>
<protein>
    <submittedName>
        <fullName evidence="2">Uncharacterized protein</fullName>
    </submittedName>
</protein>
<keyword evidence="1" id="KW-1133">Transmembrane helix</keyword>